<reference evidence="2 4" key="3">
    <citation type="submission" date="2018-08" db="EMBL/GenBank/DDBJ databases">
        <title>A genome reference for cultivated species of the human gut microbiota.</title>
        <authorList>
            <person name="Zou Y."/>
            <person name="Xue W."/>
            <person name="Luo G."/>
        </authorList>
    </citation>
    <scope>NUCLEOTIDE SEQUENCE [LARGE SCALE GENOMIC DNA]</scope>
    <source>
        <strain evidence="2 4">TF05-12AC</strain>
    </source>
</reference>
<comment type="caution">
    <text evidence="1">The sequence shown here is derived from an EMBL/GenBank/DDBJ whole genome shotgun (WGS) entry which is preliminary data.</text>
</comment>
<evidence type="ECO:0000313" key="3">
    <source>
        <dbReference type="Proteomes" id="UP000196386"/>
    </source>
</evidence>
<dbReference type="Proteomes" id="UP000260828">
    <property type="component" value="Unassembled WGS sequence"/>
</dbReference>
<dbReference type="EMBL" id="NFKP01000052">
    <property type="protein sequence ID" value="OUP64461.1"/>
    <property type="molecule type" value="Genomic_DNA"/>
</dbReference>
<protein>
    <submittedName>
        <fullName evidence="1">Uncharacterized protein</fullName>
    </submittedName>
</protein>
<dbReference type="RefSeq" id="WP_087216646.1">
    <property type="nucleotide sequence ID" value="NZ_NFJJ01000010.1"/>
</dbReference>
<reference evidence="1" key="2">
    <citation type="journal article" date="2018" name="BMC Genomics">
        <title>Whole genome sequencing and function prediction of 133 gut anaerobes isolated from chicken caecum in pure cultures.</title>
        <authorList>
            <person name="Medvecky M."/>
            <person name="Cejkova D."/>
            <person name="Polansky O."/>
            <person name="Karasova D."/>
            <person name="Kubasova T."/>
            <person name="Cizek A."/>
            <person name="Rychlik I."/>
        </authorList>
    </citation>
    <scope>NUCLEOTIDE SEQUENCE</scope>
    <source>
        <strain evidence="1">An175</strain>
    </source>
</reference>
<accession>A0A1Y4MJR0</accession>
<dbReference type="Proteomes" id="UP000196386">
    <property type="component" value="Unassembled WGS sequence"/>
</dbReference>
<organism evidence="1 3">
    <name type="scientific">Anaerotruncus colihominis</name>
    <dbReference type="NCBI Taxonomy" id="169435"/>
    <lineage>
        <taxon>Bacteria</taxon>
        <taxon>Bacillati</taxon>
        <taxon>Bacillota</taxon>
        <taxon>Clostridia</taxon>
        <taxon>Eubacteriales</taxon>
        <taxon>Oscillospiraceae</taxon>
        <taxon>Anaerotruncus</taxon>
    </lineage>
</organism>
<evidence type="ECO:0000313" key="4">
    <source>
        <dbReference type="Proteomes" id="UP000260828"/>
    </source>
</evidence>
<dbReference type="AlphaFoldDB" id="A0A1Y4MJR0"/>
<gene>
    <name evidence="1" type="ORF">B5F11_20165</name>
    <name evidence="2" type="ORF">DXC40_12620</name>
</gene>
<sequence length="182" mass="20973">MMRYFLLGPDKRISDAPVCENFNQRVDIRKLNPEQSWEIPSRVLVTLEQNAYTVFPDVMIAPVLMFSPEAWKVVGDYEPYLKAKEVVLLDQVNALTQIYFLPILTQLDCLAEQSPYDRVGGLLNEPVLYDEIPTLLSLFQISGMRTPHTIMRMDLMESLLCRNLYGVKMTEVRLLQREKGGT</sequence>
<reference evidence="3" key="1">
    <citation type="submission" date="2017-04" db="EMBL/GenBank/DDBJ databases">
        <title>Function of individual gut microbiota members based on whole genome sequencing of pure cultures obtained from chicken caecum.</title>
        <authorList>
            <person name="Medvecky M."/>
            <person name="Cejkova D."/>
            <person name="Polansky O."/>
            <person name="Karasova D."/>
            <person name="Kubasova T."/>
            <person name="Cizek A."/>
            <person name="Rychlik I."/>
        </authorList>
    </citation>
    <scope>NUCLEOTIDE SEQUENCE [LARGE SCALE GENOMIC DNA]</scope>
    <source>
        <strain evidence="3">An175</strain>
    </source>
</reference>
<evidence type="ECO:0000313" key="2">
    <source>
        <dbReference type="EMBL" id="RGE66618.1"/>
    </source>
</evidence>
<dbReference type="EMBL" id="QVME01000007">
    <property type="protein sequence ID" value="RGE66618.1"/>
    <property type="molecule type" value="Genomic_DNA"/>
</dbReference>
<evidence type="ECO:0000313" key="1">
    <source>
        <dbReference type="EMBL" id="OUP64461.1"/>
    </source>
</evidence>
<name>A0A1Y4MJR0_9FIRM</name>
<proteinExistence type="predicted"/>